<gene>
    <name evidence="3" type="ORF">RSA3_09120</name>
</gene>
<comment type="caution">
    <text evidence="3">The sequence shown here is derived from an EMBL/GenBank/DDBJ whole genome shotgun (WGS) entry which is preliminary data.</text>
</comment>
<name>A0A147F7C4_MICTE</name>
<evidence type="ECO:0000313" key="3">
    <source>
        <dbReference type="EMBL" id="KTS11893.1"/>
    </source>
</evidence>
<dbReference type="AlphaFoldDB" id="A0A147F7C4"/>
<sequence>MLWHYAGVAYARVFATGVRATFDKAEYRDGLTAENRKMHDRVLEERNRYVAHSVDNREAAAMVYLVADEKKSGKREYIGVGTMAARHQLLSSEPADEFLRLLDEAEEAFDTLIAELSEAVDLQLRSLSLDQLYAVPNLSVRAKSVPRRKRVSEKPKARRASDGETSSPSIWVDLGAVPQDSELAKEQNSELAKDLSENG</sequence>
<dbReference type="PATRIC" id="fig|2033.7.peg.2571"/>
<keyword evidence="1" id="KW-0175">Coiled coil</keyword>
<feature type="compositionally biased region" description="Basic and acidic residues" evidence="2">
    <location>
        <begin position="152"/>
        <end position="162"/>
    </location>
</feature>
<dbReference type="EMBL" id="LDRV01000057">
    <property type="protein sequence ID" value="KTS11893.1"/>
    <property type="molecule type" value="Genomic_DNA"/>
</dbReference>
<accession>A0A147F7C4</accession>
<protein>
    <submittedName>
        <fullName evidence="3">Uncharacterized protein</fullName>
    </submittedName>
</protein>
<feature type="region of interest" description="Disordered" evidence="2">
    <location>
        <begin position="145"/>
        <end position="172"/>
    </location>
</feature>
<reference evidence="3 4" key="1">
    <citation type="journal article" date="2016" name="Front. Microbiol.">
        <title>Genomic Resource of Rice Seed Associated Bacteria.</title>
        <authorList>
            <person name="Midha S."/>
            <person name="Bansal K."/>
            <person name="Sharma S."/>
            <person name="Kumar N."/>
            <person name="Patil P.P."/>
            <person name="Chaudhry V."/>
            <person name="Patil P.B."/>
        </authorList>
    </citation>
    <scope>NUCLEOTIDE SEQUENCE [LARGE SCALE GENOMIC DNA]</scope>
    <source>
        <strain evidence="3 4">RSA3</strain>
    </source>
</reference>
<evidence type="ECO:0000256" key="1">
    <source>
        <dbReference type="SAM" id="Coils"/>
    </source>
</evidence>
<dbReference type="Proteomes" id="UP000072189">
    <property type="component" value="Unassembled WGS sequence"/>
</dbReference>
<feature type="coiled-coil region" evidence="1">
    <location>
        <begin position="95"/>
        <end position="122"/>
    </location>
</feature>
<proteinExistence type="predicted"/>
<evidence type="ECO:0000256" key="2">
    <source>
        <dbReference type="SAM" id="MobiDB-lite"/>
    </source>
</evidence>
<organism evidence="3 4">
    <name type="scientific">Microbacterium testaceum</name>
    <name type="common">Aureobacterium testaceum</name>
    <name type="synonym">Brevibacterium testaceum</name>
    <dbReference type="NCBI Taxonomy" id="2033"/>
    <lineage>
        <taxon>Bacteria</taxon>
        <taxon>Bacillati</taxon>
        <taxon>Actinomycetota</taxon>
        <taxon>Actinomycetes</taxon>
        <taxon>Micrococcales</taxon>
        <taxon>Microbacteriaceae</taxon>
        <taxon>Microbacterium</taxon>
    </lineage>
</organism>
<evidence type="ECO:0000313" key="4">
    <source>
        <dbReference type="Proteomes" id="UP000072189"/>
    </source>
</evidence>